<evidence type="ECO:0000313" key="3">
    <source>
        <dbReference type="EMBL" id="EEU38895.1"/>
    </source>
</evidence>
<accession>C7ZAP8</accession>
<keyword evidence="1" id="KW-0812">Transmembrane</keyword>
<evidence type="ECO:0000259" key="2">
    <source>
        <dbReference type="Pfam" id="PF20237"/>
    </source>
</evidence>
<dbReference type="GeneID" id="9672918"/>
<keyword evidence="4" id="KW-1185">Reference proteome</keyword>
<evidence type="ECO:0000256" key="1">
    <source>
        <dbReference type="SAM" id="Phobius"/>
    </source>
</evidence>
<dbReference type="InterPro" id="IPR046529">
    <property type="entry name" value="DUF6594"/>
</dbReference>
<dbReference type="Proteomes" id="UP000005206">
    <property type="component" value="Unassembled WGS sequence"/>
</dbReference>
<dbReference type="RefSeq" id="XP_003044608.1">
    <property type="nucleotide sequence ID" value="XM_003044562.1"/>
</dbReference>
<keyword evidence="1" id="KW-0472">Membrane</keyword>
<feature type="transmembrane region" description="Helical" evidence="1">
    <location>
        <begin position="189"/>
        <end position="208"/>
    </location>
</feature>
<dbReference type="PANTHER" id="PTHR34502">
    <property type="entry name" value="DUF6594 DOMAIN-CONTAINING PROTEIN-RELATED"/>
    <property type="match status" value="1"/>
</dbReference>
<dbReference type="KEGG" id="nhe:NECHADRAFT_55651"/>
<sequence>VESYRQGYPRFSALMAAHDAFHIFRRFSGLRTRLLLLAQDEIVDLEEQLNLVDHTERSPLFLASRREDKNEERKTIISKLRTSLSAYDELLEGSQRALAYERPHQKYTSSLQHWLAGNACVARKETAFLKNDEDLLTLSSTEDGVVKWLERTVCDKIVCRLGKGGISSSRDPRVHIFPRSSTVTVARAILSPLIAFLLLAPVVICNLIESMAARLVVMVGATVTFVLCVCLLTNARTVDLAVAGAT</sequence>
<gene>
    <name evidence="3" type="ORF">NECHADRAFT_55651</name>
</gene>
<protein>
    <recommendedName>
        <fullName evidence="2">DUF6594 domain-containing protein</fullName>
    </recommendedName>
</protein>
<dbReference type="HOGENOM" id="CLU_051118_3_2_1"/>
<dbReference type="OrthoDB" id="3533814at2759"/>
<feature type="non-terminal residue" evidence="3">
    <location>
        <position position="1"/>
    </location>
</feature>
<name>C7ZAP8_FUSV7</name>
<evidence type="ECO:0000313" key="4">
    <source>
        <dbReference type="Proteomes" id="UP000005206"/>
    </source>
</evidence>
<dbReference type="OMA" id="KEVAYIN"/>
<dbReference type="VEuPathDB" id="FungiDB:NECHADRAFT_55651"/>
<feature type="transmembrane region" description="Helical" evidence="1">
    <location>
        <begin position="215"/>
        <end position="235"/>
    </location>
</feature>
<reference evidence="3 4" key="1">
    <citation type="journal article" date="2009" name="PLoS Genet.">
        <title>The genome of Nectria haematococca: contribution of supernumerary chromosomes to gene expansion.</title>
        <authorList>
            <person name="Coleman J.J."/>
            <person name="Rounsley S.D."/>
            <person name="Rodriguez-Carres M."/>
            <person name="Kuo A."/>
            <person name="Wasmann C.C."/>
            <person name="Grimwood J."/>
            <person name="Schmutz J."/>
            <person name="Taga M."/>
            <person name="White G.J."/>
            <person name="Zhou S."/>
            <person name="Schwartz D.C."/>
            <person name="Freitag M."/>
            <person name="Ma L.J."/>
            <person name="Danchin E.G."/>
            <person name="Henrissat B."/>
            <person name="Coutinho P.M."/>
            <person name="Nelson D.R."/>
            <person name="Straney D."/>
            <person name="Napoli C.A."/>
            <person name="Barker B.M."/>
            <person name="Gribskov M."/>
            <person name="Rep M."/>
            <person name="Kroken S."/>
            <person name="Molnar I."/>
            <person name="Rensing C."/>
            <person name="Kennell J.C."/>
            <person name="Zamora J."/>
            <person name="Farman M.L."/>
            <person name="Selker E.U."/>
            <person name="Salamov A."/>
            <person name="Shapiro H."/>
            <person name="Pangilinan J."/>
            <person name="Lindquist E."/>
            <person name="Lamers C."/>
            <person name="Grigoriev I.V."/>
            <person name="Geiser D.M."/>
            <person name="Covert S.F."/>
            <person name="Temporini E."/>
            <person name="Vanetten H.D."/>
        </authorList>
    </citation>
    <scope>NUCLEOTIDE SEQUENCE [LARGE SCALE GENOMIC DNA]</scope>
    <source>
        <strain evidence="4">ATCC MYA-4622 / CBS 123669 / FGSC 9596 / NRRL 45880 / 77-13-4</strain>
    </source>
</reference>
<dbReference type="EMBL" id="GG698913">
    <property type="protein sequence ID" value="EEU38895.1"/>
    <property type="molecule type" value="Genomic_DNA"/>
</dbReference>
<organism evidence="3 4">
    <name type="scientific">Fusarium vanettenii (strain ATCC MYA-4622 / CBS 123669 / FGSC 9596 / NRRL 45880 / 77-13-4)</name>
    <name type="common">Fusarium solani subsp. pisi</name>
    <dbReference type="NCBI Taxonomy" id="660122"/>
    <lineage>
        <taxon>Eukaryota</taxon>
        <taxon>Fungi</taxon>
        <taxon>Dikarya</taxon>
        <taxon>Ascomycota</taxon>
        <taxon>Pezizomycotina</taxon>
        <taxon>Sordariomycetes</taxon>
        <taxon>Hypocreomycetidae</taxon>
        <taxon>Hypocreales</taxon>
        <taxon>Nectriaceae</taxon>
        <taxon>Fusarium</taxon>
        <taxon>Fusarium solani species complex</taxon>
        <taxon>Fusarium vanettenii</taxon>
    </lineage>
</organism>
<dbReference type="InParanoid" id="C7ZAP8"/>
<keyword evidence="1" id="KW-1133">Transmembrane helix</keyword>
<dbReference type="PANTHER" id="PTHR34502:SF5">
    <property type="entry name" value="DUF6594 DOMAIN-CONTAINING PROTEIN"/>
    <property type="match status" value="1"/>
</dbReference>
<proteinExistence type="predicted"/>
<dbReference type="eggNOG" id="ENOG502SNT3">
    <property type="taxonomic scope" value="Eukaryota"/>
</dbReference>
<dbReference type="Pfam" id="PF20237">
    <property type="entry name" value="DUF6594"/>
    <property type="match status" value="1"/>
</dbReference>
<feature type="domain" description="DUF6594" evidence="2">
    <location>
        <begin position="8"/>
        <end position="246"/>
    </location>
</feature>
<dbReference type="AlphaFoldDB" id="C7ZAP8"/>